<evidence type="ECO:0000256" key="1">
    <source>
        <dbReference type="ARBA" id="ARBA00002333"/>
    </source>
</evidence>
<protein>
    <submittedName>
        <fullName evidence="3">Histone H1</fullName>
    </submittedName>
</protein>
<dbReference type="EMBL" id="CP043451">
    <property type="protein sequence ID" value="QEM03077.1"/>
    <property type="molecule type" value="Genomic_DNA"/>
</dbReference>
<dbReference type="AlphaFoldDB" id="A0AAE6JE02"/>
<dbReference type="Pfam" id="PF07432">
    <property type="entry name" value="Hc1"/>
    <property type="match status" value="1"/>
</dbReference>
<dbReference type="InterPro" id="IPR010886">
    <property type="entry name" value="Hc1"/>
</dbReference>
<name>A0AAE6JE02_9SPHI</name>
<dbReference type="EMBL" id="CP071880">
    <property type="protein sequence ID" value="QTE48171.1"/>
    <property type="molecule type" value="Genomic_DNA"/>
</dbReference>
<comment type="similarity">
    <text evidence="2">Belongs to the histone H1/H5 family. HCT subfamily.</text>
</comment>
<dbReference type="RefSeq" id="WP_112656768.1">
    <property type="nucleotide sequence ID" value="NZ_CP043451.1"/>
</dbReference>
<dbReference type="Proteomes" id="UP000250557">
    <property type="component" value="Chromosome"/>
</dbReference>
<accession>A0AAE6JE02</accession>
<organism evidence="3 5">
    <name type="scientific">Mucilaginibacter rubeus</name>
    <dbReference type="NCBI Taxonomy" id="2027860"/>
    <lineage>
        <taxon>Bacteria</taxon>
        <taxon>Pseudomonadati</taxon>
        <taxon>Bacteroidota</taxon>
        <taxon>Sphingobacteriia</taxon>
        <taxon>Sphingobacteriales</taxon>
        <taxon>Sphingobacteriaceae</taxon>
        <taxon>Mucilaginibacter</taxon>
    </lineage>
</organism>
<gene>
    <name evidence="3" type="ORF">DIU31_005910</name>
    <name evidence="4" type="ORF">J3L21_21800</name>
</gene>
<reference evidence="3 5" key="1">
    <citation type="submission" date="2019-08" db="EMBL/GenBank/DDBJ databases">
        <title>Comparative genome analysis confer to the adaptation heavy metal polluted environment.</title>
        <authorList>
            <person name="Li Y."/>
        </authorList>
    </citation>
    <scope>NUCLEOTIDE SEQUENCE [LARGE SCALE GENOMIC DNA]</scope>
    <source>
        <strain evidence="3 5">P2</strain>
    </source>
</reference>
<evidence type="ECO:0000313" key="4">
    <source>
        <dbReference type="EMBL" id="QTE48171.1"/>
    </source>
</evidence>
<comment type="function">
    <text evidence="1">Might have a role analogous to that of eukaryotic histone proteins.</text>
</comment>
<keyword evidence="6" id="KW-1185">Reference proteome</keyword>
<sequence length="57" mass="6176">MSIIAKLKDLVGSAEVDAAKFYEKGNSAAGTRLRKALQEIKSVAQEIRQDVTAKKKA</sequence>
<proteinExistence type="inferred from homology"/>
<evidence type="ECO:0000313" key="6">
    <source>
        <dbReference type="Proteomes" id="UP000663940"/>
    </source>
</evidence>
<evidence type="ECO:0000313" key="3">
    <source>
        <dbReference type="EMBL" id="QEM03077.1"/>
    </source>
</evidence>
<reference evidence="4 6" key="2">
    <citation type="submission" date="2021-03" db="EMBL/GenBank/DDBJ databases">
        <title>Mucilaginibacter strains isolated from gold and copper mining confer multi heavy-metal resistance.</title>
        <authorList>
            <person name="Li Y."/>
        </authorList>
    </citation>
    <scope>NUCLEOTIDE SEQUENCE [LARGE SCALE GENOMIC DNA]</scope>
    <source>
        <strain evidence="4 6">P2-4</strain>
    </source>
</reference>
<dbReference type="GO" id="GO:0030527">
    <property type="term" value="F:structural constituent of chromatin"/>
    <property type="evidence" value="ECO:0007669"/>
    <property type="project" value="InterPro"/>
</dbReference>
<evidence type="ECO:0000256" key="2">
    <source>
        <dbReference type="ARBA" id="ARBA00008424"/>
    </source>
</evidence>
<evidence type="ECO:0000313" key="5">
    <source>
        <dbReference type="Proteomes" id="UP000250557"/>
    </source>
</evidence>
<dbReference type="Proteomes" id="UP000663940">
    <property type="component" value="Chromosome"/>
</dbReference>
<dbReference type="GO" id="GO:0003677">
    <property type="term" value="F:DNA binding"/>
    <property type="evidence" value="ECO:0007669"/>
    <property type="project" value="InterPro"/>
</dbReference>